<accession>A0A4P9X346</accession>
<sequence length="882" mass="96616">MRPSGAAAPVRCINALTVSSWNPPPPHRVLQGDLLYLRLVTLEDRTYEITCCVDGFFVNNSKAHTFDPSMRSGKSAPKIQRTLIALLESLSDGFTAKFALLQQQLSRRHPHEYVLTQHFAYPWVTAEPDHVADAGRLLDAYLQTSETSETFGLHDWNDEIQAARELPRASPHERVARDQALHRVHSDFIAASVAGATAIAQGSLAPINPDDPPEQQLFLHNNIFYSQGADAEQTGAYGGARAAHVIAGKDVQGAATLTQMDLPDLFLPGTALIDVKGMRLVAQTIVPGILRAKADEPNITAGSVDNGQTILDDAWFADKFGEVAKKLNLQPHVVTDGEGAEHTVHLSLDTKGINGTDGRKYILDLSRMTPVDITWLDAHPRYPHAMALLRPEALEHFFHHQMQAQVLAKIRAGRAEAGRPPAEVDAATLSDIDELAPEVIQELSEMDASDHRLSLDAFTHVKPQNPADQDAVRAVSRFVGDELLPRAAREMAELSGASLPADGAALTRWMHRQGLNMRYLGPLATTLRGLDMEDPSSSAQYAIALCELEMVARVLKRVIRGCMQAVPFARLAACVAHMLSCVFTPLADRDATDTETEITPPSDLSDYSAYTPASLWHIVRTDITLNFDYEADFTATFSPATLSTPVLLRRLCLQLGLQLRARAYTPAAGEPLFTAQDLLHHYPVIKQVEPTSRLAEEAVENGRRAVYQNAAMPNTRRAARRAMGIDLLQEGYQISEQVLGPIHPATGRLAGHMATVMFGEQEAREALAWQLRAVLACERTLGVDHTDTLQECFNLAYFLFQSEQAAEAEAVMRHTLVHWKRLTTLKPGLAHPDSIAVATNLGAMAQTRGDKATALRHFRQTLALAQAARPHAQGFSSAAAFE</sequence>
<organism evidence="3 4">
    <name type="scientific">Caulochytrium protostelioides</name>
    <dbReference type="NCBI Taxonomy" id="1555241"/>
    <lineage>
        <taxon>Eukaryota</taxon>
        <taxon>Fungi</taxon>
        <taxon>Fungi incertae sedis</taxon>
        <taxon>Chytridiomycota</taxon>
        <taxon>Chytridiomycota incertae sedis</taxon>
        <taxon>Chytridiomycetes</taxon>
        <taxon>Caulochytriales</taxon>
        <taxon>Caulochytriaceae</taxon>
        <taxon>Caulochytrium</taxon>
    </lineage>
</organism>
<dbReference type="PANTHER" id="PTHR12601">
    <property type="entry name" value="EUKARYOTIC TRANSLATION INITIATION FACTOR 3 SUBUNIT EIF-3"/>
    <property type="match status" value="1"/>
</dbReference>
<proteinExistence type="predicted"/>
<dbReference type="GO" id="GO:0048312">
    <property type="term" value="P:intracellular distribution of mitochondria"/>
    <property type="evidence" value="ECO:0007669"/>
    <property type="project" value="TreeGrafter"/>
</dbReference>
<dbReference type="InterPro" id="IPR011990">
    <property type="entry name" value="TPR-like_helical_dom_sf"/>
</dbReference>
<dbReference type="Gene3D" id="1.25.40.10">
    <property type="entry name" value="Tetratricopeptide repeat domain"/>
    <property type="match status" value="1"/>
</dbReference>
<dbReference type="InterPro" id="IPR033646">
    <property type="entry name" value="CLU-central"/>
</dbReference>
<reference evidence="4" key="1">
    <citation type="journal article" date="2018" name="Nat. Microbiol.">
        <title>Leveraging single-cell genomics to expand the fungal tree of life.</title>
        <authorList>
            <person name="Ahrendt S.R."/>
            <person name="Quandt C.A."/>
            <person name="Ciobanu D."/>
            <person name="Clum A."/>
            <person name="Salamov A."/>
            <person name="Andreopoulos B."/>
            <person name="Cheng J.F."/>
            <person name="Woyke T."/>
            <person name="Pelin A."/>
            <person name="Henrissat B."/>
            <person name="Reynolds N.K."/>
            <person name="Benny G.L."/>
            <person name="Smith M.E."/>
            <person name="James T.Y."/>
            <person name="Grigoriev I.V."/>
        </authorList>
    </citation>
    <scope>NUCLEOTIDE SEQUENCE [LARGE SCALE GENOMIC DNA]</scope>
    <source>
        <strain evidence="4">ATCC 52028</strain>
    </source>
</reference>
<evidence type="ECO:0000256" key="1">
    <source>
        <dbReference type="ARBA" id="ARBA00022490"/>
    </source>
</evidence>
<dbReference type="Gene3D" id="3.30.2280.10">
    <property type="entry name" value="Hypothetical protein (hspc210)"/>
    <property type="match status" value="1"/>
</dbReference>
<dbReference type="Pfam" id="PF13374">
    <property type="entry name" value="TPR_10"/>
    <property type="match status" value="2"/>
</dbReference>
<dbReference type="SUPFAM" id="SSF48452">
    <property type="entry name" value="TPR-like"/>
    <property type="match status" value="1"/>
</dbReference>
<dbReference type="EMBL" id="ML014286">
    <property type="protein sequence ID" value="RKO99424.1"/>
    <property type="molecule type" value="Genomic_DNA"/>
</dbReference>
<evidence type="ECO:0000259" key="2">
    <source>
        <dbReference type="PROSITE" id="PS51823"/>
    </source>
</evidence>
<dbReference type="FunFam" id="3.30.2280.10:FF:000002">
    <property type="entry name" value="Clustered mitochondria protein homolog"/>
    <property type="match status" value="1"/>
</dbReference>
<keyword evidence="4" id="KW-1185">Reference proteome</keyword>
<dbReference type="InterPro" id="IPR023231">
    <property type="entry name" value="GSKIP_dom_sf"/>
</dbReference>
<keyword evidence="1" id="KW-0963">Cytoplasm</keyword>
<dbReference type="GO" id="GO:0003729">
    <property type="term" value="F:mRNA binding"/>
    <property type="evidence" value="ECO:0007669"/>
    <property type="project" value="TreeGrafter"/>
</dbReference>
<dbReference type="AlphaFoldDB" id="A0A4P9X346"/>
<dbReference type="STRING" id="1555241.A0A4P9X346"/>
<feature type="non-terminal residue" evidence="3">
    <location>
        <position position="882"/>
    </location>
</feature>
<dbReference type="SUPFAM" id="SSF103107">
    <property type="entry name" value="Hypothetical protein c14orf129, hspc210"/>
    <property type="match status" value="1"/>
</dbReference>
<dbReference type="InterPro" id="IPR025697">
    <property type="entry name" value="CLU_dom"/>
</dbReference>
<protein>
    <recommendedName>
        <fullName evidence="2">Clu domain-containing protein</fullName>
    </recommendedName>
</protein>
<dbReference type="PROSITE" id="PS51823">
    <property type="entry name" value="CLU"/>
    <property type="match status" value="1"/>
</dbReference>
<dbReference type="CDD" id="cd15466">
    <property type="entry name" value="CLU-central"/>
    <property type="match status" value="1"/>
</dbReference>
<gene>
    <name evidence="3" type="ORF">CXG81DRAFT_14532</name>
</gene>
<dbReference type="Pfam" id="PF12807">
    <property type="entry name" value="eIF3_p135"/>
    <property type="match status" value="1"/>
</dbReference>
<dbReference type="OrthoDB" id="1414216at2759"/>
<dbReference type="Proteomes" id="UP000274922">
    <property type="component" value="Unassembled WGS sequence"/>
</dbReference>
<evidence type="ECO:0000313" key="4">
    <source>
        <dbReference type="Proteomes" id="UP000274922"/>
    </source>
</evidence>
<dbReference type="PANTHER" id="PTHR12601:SF6">
    <property type="entry name" value="CLUSTERED MITOCHONDRIA PROTEIN HOMOLOG"/>
    <property type="match status" value="1"/>
</dbReference>
<dbReference type="GO" id="GO:0005737">
    <property type="term" value="C:cytoplasm"/>
    <property type="evidence" value="ECO:0007669"/>
    <property type="project" value="TreeGrafter"/>
</dbReference>
<dbReference type="InterPro" id="IPR027523">
    <property type="entry name" value="CLU_prot"/>
</dbReference>
<dbReference type="Pfam" id="PF13236">
    <property type="entry name" value="CLU"/>
    <property type="match status" value="1"/>
</dbReference>
<name>A0A4P9X346_9FUNG</name>
<evidence type="ECO:0000313" key="3">
    <source>
        <dbReference type="EMBL" id="RKO99424.1"/>
    </source>
</evidence>
<feature type="domain" description="Clu" evidence="2">
    <location>
        <begin position="128"/>
        <end position="376"/>
    </location>
</feature>